<evidence type="ECO:0000256" key="4">
    <source>
        <dbReference type="ARBA" id="ARBA00022490"/>
    </source>
</evidence>
<proteinExistence type="predicted"/>
<organism evidence="13 14">
    <name type="scientific">Varroa destructor</name>
    <name type="common">Honeybee mite</name>
    <dbReference type="NCBI Taxonomy" id="109461"/>
    <lineage>
        <taxon>Eukaryota</taxon>
        <taxon>Metazoa</taxon>
        <taxon>Ecdysozoa</taxon>
        <taxon>Arthropoda</taxon>
        <taxon>Chelicerata</taxon>
        <taxon>Arachnida</taxon>
        <taxon>Acari</taxon>
        <taxon>Parasitiformes</taxon>
        <taxon>Mesostigmata</taxon>
        <taxon>Gamasina</taxon>
        <taxon>Dermanyssoidea</taxon>
        <taxon>Varroidae</taxon>
        <taxon>Varroa</taxon>
    </lineage>
</organism>
<evidence type="ECO:0000256" key="7">
    <source>
        <dbReference type="ARBA" id="ARBA00022833"/>
    </source>
</evidence>
<dbReference type="Pfam" id="PF10607">
    <property type="entry name" value="CTLH"/>
    <property type="match status" value="1"/>
</dbReference>
<dbReference type="PANTHER" id="PTHR12170">
    <property type="entry name" value="MACROPHAGE ERYTHROBLAST ATTACHER-RELATED"/>
    <property type="match status" value="1"/>
</dbReference>
<keyword evidence="4" id="KW-0963">Cytoplasm</keyword>
<dbReference type="PROSITE" id="PS50896">
    <property type="entry name" value="LISH"/>
    <property type="match status" value="1"/>
</dbReference>
<dbReference type="EnsemblMetazoa" id="XM_022809032">
    <property type="protein sequence ID" value="XP_022664767"/>
    <property type="gene ID" value="LOC111251917"/>
</dbReference>
<evidence type="ECO:0000256" key="6">
    <source>
        <dbReference type="ARBA" id="ARBA00022771"/>
    </source>
</evidence>
<dbReference type="GO" id="GO:0008270">
    <property type="term" value="F:zinc ion binding"/>
    <property type="evidence" value="ECO:0007669"/>
    <property type="project" value="UniProtKB-KW"/>
</dbReference>
<feature type="domain" description="RING-Gid-type" evidence="12">
    <location>
        <begin position="373"/>
        <end position="442"/>
    </location>
</feature>
<dbReference type="GeneID" id="111251917"/>
<keyword evidence="6 10" id="KW-0863">Zinc-finger</keyword>
<keyword evidence="7" id="KW-0862">Zinc</keyword>
<dbReference type="InterPro" id="IPR024964">
    <property type="entry name" value="CTLH/CRA"/>
</dbReference>
<sequence>MSRYSKRNGTAVSQQKRLDVQAILGRVIVDGGSTSYFAEQDLYGSPESMADIKSLEYPTLKVPYEMLNKKFRTAQKNIDREVSHVTAVTAELERSCSSGGRGSVGEIKQLLGSVVEKLNLLKRKADESLLEEVEAAQLCKRRLEHLKEGARASGPVDEGGSEAAKDLWVDKRVDRMLVEHFLRAGYYETALKLADRCDLRELTNTELFLVSRDVEDALQRGDTAPCLAWCHDNKSKLRKLHSTLEFNIRQQEFIELIRLGQRMEAVKHARRHFSTLEPEQLDDIQRTMFLLALPVDNFEAIRAPYRDLCDPNRWRRLVELFRYENHRLYQLGRSSVFSVTLQAGLSALKTPHCYSRSRSDVNAYRSEVSNANCPVCSRHLNVLAQALPFAHCAQSRLICWLSGAPLNENNAPLMLPNGHVYGEIALKDMASTNRGKITCPRTGDVFDLKDCEKVFVM</sequence>
<evidence type="ECO:0000259" key="12">
    <source>
        <dbReference type="PROSITE" id="PS51867"/>
    </source>
</evidence>
<dbReference type="InterPro" id="IPR013144">
    <property type="entry name" value="CRA_dom"/>
</dbReference>
<evidence type="ECO:0000256" key="3">
    <source>
        <dbReference type="ARBA" id="ARBA00014384"/>
    </source>
</evidence>
<evidence type="ECO:0000313" key="14">
    <source>
        <dbReference type="Proteomes" id="UP000594260"/>
    </source>
</evidence>
<dbReference type="InterPro" id="IPR044063">
    <property type="entry name" value="ZF_RING_GID"/>
</dbReference>
<dbReference type="InterPro" id="IPR045098">
    <property type="entry name" value="Fyv10_fam"/>
</dbReference>
<name>A0A7M7KEU2_VARDE</name>
<dbReference type="GO" id="GO:0043161">
    <property type="term" value="P:proteasome-mediated ubiquitin-dependent protein catabolic process"/>
    <property type="evidence" value="ECO:0007669"/>
    <property type="project" value="InterPro"/>
</dbReference>
<dbReference type="Proteomes" id="UP000594260">
    <property type="component" value="Unplaced"/>
</dbReference>
<evidence type="ECO:0000256" key="10">
    <source>
        <dbReference type="PROSITE-ProRule" id="PRU01215"/>
    </source>
</evidence>
<dbReference type="GO" id="GO:0005737">
    <property type="term" value="C:cytoplasm"/>
    <property type="evidence" value="ECO:0007669"/>
    <property type="project" value="UniProtKB-SubCell"/>
</dbReference>
<evidence type="ECO:0000256" key="5">
    <source>
        <dbReference type="ARBA" id="ARBA00022723"/>
    </source>
</evidence>
<dbReference type="OrthoDB" id="1933455at2759"/>
<evidence type="ECO:0000313" key="13">
    <source>
        <dbReference type="EnsemblMetazoa" id="XP_022664767"/>
    </source>
</evidence>
<dbReference type="KEGG" id="vde:111251917"/>
<protein>
    <recommendedName>
        <fullName evidence="3">E3 ubiquitin-protein transferase MAEA</fullName>
    </recommendedName>
    <alternativeName>
        <fullName evidence="9">Macrophage erythroblast attacher</fullName>
    </alternativeName>
</protein>
<dbReference type="PANTHER" id="PTHR12170:SF2">
    <property type="entry name" value="E3 UBIQUITIN-PROTEIN TRANSFERASE MAEA"/>
    <property type="match status" value="1"/>
</dbReference>
<dbReference type="InterPro" id="IPR006594">
    <property type="entry name" value="LisH"/>
</dbReference>
<dbReference type="GO" id="GO:0016363">
    <property type="term" value="C:nuclear matrix"/>
    <property type="evidence" value="ECO:0007669"/>
    <property type="project" value="UniProtKB-SubCell"/>
</dbReference>
<evidence type="ECO:0000259" key="11">
    <source>
        <dbReference type="PROSITE" id="PS50897"/>
    </source>
</evidence>
<evidence type="ECO:0000256" key="8">
    <source>
        <dbReference type="ARBA" id="ARBA00023057"/>
    </source>
</evidence>
<feature type="domain" description="CTLH" evidence="11">
    <location>
        <begin position="214"/>
        <end position="264"/>
    </location>
</feature>
<keyword evidence="8" id="KW-0265">Erythrocyte maturation</keyword>
<dbReference type="PROSITE" id="PS51867">
    <property type="entry name" value="ZF_RING_GID"/>
    <property type="match status" value="1"/>
</dbReference>
<dbReference type="GO" id="GO:0061630">
    <property type="term" value="F:ubiquitin protein ligase activity"/>
    <property type="evidence" value="ECO:0007669"/>
    <property type="project" value="InterPro"/>
</dbReference>
<dbReference type="SMART" id="SM00668">
    <property type="entry name" value="CTLH"/>
    <property type="match status" value="1"/>
</dbReference>
<dbReference type="CTD" id="326135"/>
<evidence type="ECO:0000256" key="9">
    <source>
        <dbReference type="ARBA" id="ARBA00029678"/>
    </source>
</evidence>
<accession>A0A7M7KEU2</accession>
<dbReference type="GO" id="GO:0043249">
    <property type="term" value="P:erythrocyte maturation"/>
    <property type="evidence" value="ECO:0007669"/>
    <property type="project" value="UniProtKB-KW"/>
</dbReference>
<comment type="subcellular location">
    <subcellularLocation>
        <location evidence="2">Cytoplasm</location>
    </subcellularLocation>
    <subcellularLocation>
        <location evidence="1">Nucleus matrix</location>
    </subcellularLocation>
</comment>
<keyword evidence="5" id="KW-0479">Metal-binding</keyword>
<dbReference type="RefSeq" id="XP_022664767.1">
    <property type="nucleotide sequence ID" value="XM_022809032.1"/>
</dbReference>
<dbReference type="OMA" id="ANHETAR"/>
<dbReference type="SMART" id="SM00757">
    <property type="entry name" value="CRA"/>
    <property type="match status" value="1"/>
</dbReference>
<reference evidence="13" key="1">
    <citation type="submission" date="2021-01" db="UniProtKB">
        <authorList>
            <consortium name="EnsemblMetazoa"/>
        </authorList>
    </citation>
    <scope>IDENTIFICATION</scope>
</reference>
<dbReference type="PROSITE" id="PS50897">
    <property type="entry name" value="CTLH"/>
    <property type="match status" value="1"/>
</dbReference>
<dbReference type="FunCoup" id="A0A7M7KEU2">
    <property type="interactions" value="1284"/>
</dbReference>
<keyword evidence="14" id="KW-1185">Reference proteome</keyword>
<feature type="zinc finger region" description="RING-Gid-type" evidence="10">
    <location>
        <begin position="373"/>
        <end position="442"/>
    </location>
</feature>
<dbReference type="CDD" id="cd16659">
    <property type="entry name" value="RING-Ubox_Emp"/>
    <property type="match status" value="1"/>
</dbReference>
<dbReference type="GO" id="GO:0034657">
    <property type="term" value="C:GID complex"/>
    <property type="evidence" value="ECO:0007669"/>
    <property type="project" value="TreeGrafter"/>
</dbReference>
<dbReference type="InParanoid" id="A0A7M7KEU2"/>
<dbReference type="AlphaFoldDB" id="A0A7M7KEU2"/>
<evidence type="ECO:0000256" key="2">
    <source>
        <dbReference type="ARBA" id="ARBA00004496"/>
    </source>
</evidence>
<evidence type="ECO:0000256" key="1">
    <source>
        <dbReference type="ARBA" id="ARBA00004109"/>
    </source>
</evidence>
<dbReference type="InterPro" id="IPR006595">
    <property type="entry name" value="CTLH_C"/>
</dbReference>